<feature type="domain" description="RRM" evidence="1">
    <location>
        <begin position="20"/>
        <end position="74"/>
    </location>
</feature>
<dbReference type="GO" id="GO:0006397">
    <property type="term" value="P:mRNA processing"/>
    <property type="evidence" value="ECO:0007669"/>
    <property type="project" value="InterPro"/>
</dbReference>
<proteinExistence type="predicted"/>
<gene>
    <name evidence="2" type="ORF">Aory04_000958400</name>
</gene>
<comment type="caution">
    <text evidence="2">The sequence shown here is derived from an EMBL/GenBank/DDBJ whole genome shotgun (WGS) entry which is preliminary data.</text>
</comment>
<dbReference type="FunFam" id="3.30.70.330:FF:000172">
    <property type="entry name" value="RNA splicing factor Pad-1"/>
    <property type="match status" value="1"/>
</dbReference>
<sequence>MDSNNVYREEGESWIKELEDDVRAECEEKYGHVVHIALDPNSQGDIYLKFDRVQGGENAIKGLNGRFFGGKQITAQPVVDAVYSSLFSRTKAI</sequence>
<dbReference type="AlphaFoldDB" id="A0AAN4YUB6"/>
<accession>A0AAN4YUB6</accession>
<evidence type="ECO:0000313" key="3">
    <source>
        <dbReference type="Proteomes" id="UP001165205"/>
    </source>
</evidence>
<dbReference type="Pfam" id="PF00076">
    <property type="entry name" value="RRM_1"/>
    <property type="match status" value="1"/>
</dbReference>
<dbReference type="InterPro" id="IPR012677">
    <property type="entry name" value="Nucleotide-bd_a/b_plait_sf"/>
</dbReference>
<dbReference type="CDD" id="cd12285">
    <property type="entry name" value="RRM3_RBM39_like"/>
    <property type="match status" value="1"/>
</dbReference>
<evidence type="ECO:0000313" key="2">
    <source>
        <dbReference type="EMBL" id="GMG34194.1"/>
    </source>
</evidence>
<dbReference type="InterPro" id="IPR035979">
    <property type="entry name" value="RBD_domain_sf"/>
</dbReference>
<dbReference type="GO" id="GO:0005634">
    <property type="term" value="C:nucleus"/>
    <property type="evidence" value="ECO:0007669"/>
    <property type="project" value="InterPro"/>
</dbReference>
<protein>
    <submittedName>
        <fullName evidence="2">Unnamed protein product</fullName>
    </submittedName>
</protein>
<organism evidence="2 3">
    <name type="scientific">Aspergillus oryzae</name>
    <name type="common">Yellow koji mold</name>
    <dbReference type="NCBI Taxonomy" id="5062"/>
    <lineage>
        <taxon>Eukaryota</taxon>
        <taxon>Fungi</taxon>
        <taxon>Dikarya</taxon>
        <taxon>Ascomycota</taxon>
        <taxon>Pezizomycotina</taxon>
        <taxon>Eurotiomycetes</taxon>
        <taxon>Eurotiomycetidae</taxon>
        <taxon>Eurotiales</taxon>
        <taxon>Aspergillaceae</taxon>
        <taxon>Aspergillus</taxon>
        <taxon>Aspergillus subgen. Circumdati</taxon>
    </lineage>
</organism>
<dbReference type="Proteomes" id="UP001165205">
    <property type="component" value="Unassembled WGS sequence"/>
</dbReference>
<dbReference type="PANTHER" id="PTHR48036">
    <property type="entry name" value="SPLICING FACTOR (PAD-1), PUTATIVE (AFU_ORTHOLOGUE AFUA_1G15810)-RELATED"/>
    <property type="match status" value="1"/>
</dbReference>
<dbReference type="SUPFAM" id="SSF54928">
    <property type="entry name" value="RNA-binding domain, RBD"/>
    <property type="match status" value="1"/>
</dbReference>
<dbReference type="EMBL" id="BSYA01000134">
    <property type="protein sequence ID" value="GMG34194.1"/>
    <property type="molecule type" value="Genomic_DNA"/>
</dbReference>
<dbReference type="Gene3D" id="3.30.70.330">
    <property type="match status" value="1"/>
</dbReference>
<name>A0AAN4YUB6_ASPOZ</name>
<evidence type="ECO:0000259" key="1">
    <source>
        <dbReference type="Pfam" id="PF00076"/>
    </source>
</evidence>
<dbReference type="InterPro" id="IPR000504">
    <property type="entry name" value="RRM_dom"/>
</dbReference>
<dbReference type="InterPro" id="IPR006509">
    <property type="entry name" value="RBM39_SF"/>
</dbReference>
<reference evidence="2" key="1">
    <citation type="submission" date="2023-04" db="EMBL/GenBank/DDBJ databases">
        <title>Aspergillus oryzae NBRC 4228.</title>
        <authorList>
            <person name="Ichikawa N."/>
            <person name="Sato H."/>
            <person name="Tonouchi N."/>
        </authorList>
    </citation>
    <scope>NUCLEOTIDE SEQUENCE</scope>
    <source>
        <strain evidence="2">NBRC 4228</strain>
    </source>
</reference>
<dbReference type="GO" id="GO:0003723">
    <property type="term" value="F:RNA binding"/>
    <property type="evidence" value="ECO:0007669"/>
    <property type="project" value="InterPro"/>
</dbReference>